<dbReference type="CDD" id="cd02440">
    <property type="entry name" value="AdoMet_MTases"/>
    <property type="match status" value="1"/>
</dbReference>
<dbReference type="SUPFAM" id="SSF53335">
    <property type="entry name" value="S-adenosyl-L-methionine-dependent methyltransferases"/>
    <property type="match status" value="1"/>
</dbReference>
<evidence type="ECO:0000256" key="1">
    <source>
        <dbReference type="ARBA" id="ARBA00004173"/>
    </source>
</evidence>
<keyword evidence="4 19" id="KW-0489">Methyltransferase</keyword>
<dbReference type="FunFam" id="3.40.50.150:FF:000129">
    <property type="entry name" value="Mitochondrial rRNA methyltransferase 2"/>
    <property type="match status" value="1"/>
</dbReference>
<evidence type="ECO:0000256" key="6">
    <source>
        <dbReference type="ARBA" id="ARBA00022691"/>
    </source>
</evidence>
<dbReference type="GO" id="GO:0005759">
    <property type="term" value="C:mitochondrial matrix"/>
    <property type="evidence" value="ECO:0007669"/>
    <property type="project" value="UniProtKB-ARBA"/>
</dbReference>
<gene>
    <name evidence="19" type="primary">mrm2</name>
</gene>
<dbReference type="GO" id="GO:1902775">
    <property type="term" value="P:mitochondrial large ribosomal subunit assembly"/>
    <property type="evidence" value="ECO:0007669"/>
    <property type="project" value="UniProtKB-ARBA"/>
</dbReference>
<proteinExistence type="inferred from homology"/>
<comment type="function">
    <text evidence="11">S-adenosyl-L-methionine-dependent 2'-O-ribose methyltransferase that catalyzes the formation of 2'-O-methyluridine at position 1369 (Um1369) in the 16S mitochondrial large subunit ribosomal RNA (mtLSU rRNA), a universally conserved modification in the peptidyl transferase domain of the mtLSU rRNA. This activity may require prior 2'-O-methylguanosine modification at position 1370 (Gm1370) by MRM3. Essential for late-stage assembly of mtLSU required for efficient translation of mitochondrial DNA encoded proteins; methyltransferase activity is not required for this function. Essential for mitochondrial respiratory function.</text>
</comment>
<feature type="signal peptide" evidence="16">
    <location>
        <begin position="1"/>
        <end position="17"/>
    </location>
</feature>
<keyword evidence="16" id="KW-0732">Signal</keyword>
<feature type="domain" description="Ribosomal RNA methyltransferase FtsJ" evidence="17">
    <location>
        <begin position="55"/>
        <end position="240"/>
    </location>
</feature>
<dbReference type="PANTHER" id="PTHR10920">
    <property type="entry name" value="RIBOSOMAL RNA METHYLTRANSFERASE"/>
    <property type="match status" value="1"/>
</dbReference>
<dbReference type="AlphaFoldDB" id="A0A6P3VHT2"/>
<protein>
    <recommendedName>
        <fullName evidence="9">rRNA methyltransferase 2, mitochondrial</fullName>
    </recommendedName>
    <alternativeName>
        <fullName evidence="14">16S rRNA (uridine(1369)-2'-O)-methyltransferase</fullName>
    </alternativeName>
    <alternativeName>
        <fullName evidence="12">16S rRNA [Um1369] 2'-O-methyltransferase</fullName>
    </alternativeName>
    <alternativeName>
        <fullName evidence="13">Protein ftsJ homolog 2</fullName>
    </alternativeName>
</protein>
<keyword evidence="6 15" id="KW-0949">S-adenosyl-L-methionine</keyword>
<dbReference type="GO" id="GO:0008650">
    <property type="term" value="F:rRNA (uridine-2'-O-)-methyltransferase activity"/>
    <property type="evidence" value="ECO:0007669"/>
    <property type="project" value="TreeGrafter"/>
</dbReference>
<evidence type="ECO:0000256" key="10">
    <source>
        <dbReference type="ARBA" id="ARBA00051808"/>
    </source>
</evidence>
<keyword evidence="8" id="KW-0496">Mitochondrion</keyword>
<dbReference type="GeneID" id="105890735"/>
<comment type="catalytic activity">
    <reaction evidence="10">
        <text>uridine(1369) in 16S rRNA + S-adenosyl-L-methionine = 2'-O-methyluridine(1369) in 16S rRNA + S-adenosyl-L-homocysteine + H(+)</text>
        <dbReference type="Rhea" id="RHEA:47764"/>
        <dbReference type="Rhea" id="RHEA-COMP:11903"/>
        <dbReference type="Rhea" id="RHEA-COMP:11904"/>
        <dbReference type="ChEBI" id="CHEBI:15378"/>
        <dbReference type="ChEBI" id="CHEBI:57856"/>
        <dbReference type="ChEBI" id="CHEBI:59789"/>
        <dbReference type="ChEBI" id="CHEBI:65315"/>
        <dbReference type="ChEBI" id="CHEBI:74478"/>
    </reaction>
</comment>
<feature type="chain" id="PRO_5028371397" description="rRNA methyltransferase 2, mitochondrial" evidence="16">
    <location>
        <begin position="18"/>
        <end position="243"/>
    </location>
</feature>
<dbReference type="CTD" id="29960"/>
<name>A0A6P3VHT2_CLUHA</name>
<evidence type="ECO:0000256" key="8">
    <source>
        <dbReference type="ARBA" id="ARBA00023128"/>
    </source>
</evidence>
<evidence type="ECO:0000313" key="19">
    <source>
        <dbReference type="RefSeq" id="XP_012672262.2"/>
    </source>
</evidence>
<comment type="subcellular location">
    <subcellularLocation>
        <location evidence="1">Mitochondrion</location>
    </subcellularLocation>
</comment>
<evidence type="ECO:0000256" key="2">
    <source>
        <dbReference type="ARBA" id="ARBA00009258"/>
    </source>
</evidence>
<evidence type="ECO:0000256" key="15">
    <source>
        <dbReference type="PIRSR" id="PIRSR005461-1"/>
    </source>
</evidence>
<feature type="active site" description="Proton acceptor" evidence="15">
    <location>
        <position position="197"/>
    </location>
</feature>
<dbReference type="HAMAP" id="MF_01547">
    <property type="entry name" value="RNA_methyltr_E"/>
    <property type="match status" value="1"/>
</dbReference>
<sequence length="243" mass="26808">MWKSSVLLHKLCIHTSAALLKRASPNLKGKSPAEQRWLVRQLRDPFVKAARVENYRCRSAFKLLEIDDKYNILRPGVSVVDCGAAPGAWSQIAVKRVNATGESPDHPCGAVIGVDLLHISPLDGARFLPNQDITSPATHAELQRLLPGGLADVILSDMAPNASGFREMDHERMISMCLTLLDLADKVLKPGGCLVCKFWDGGLSWKLQQGLAEVFKEVKPIKPKASRKDSAELFFLAKSFKKR</sequence>
<comment type="similarity">
    <text evidence="2">Belongs to the class I-like SAM-binding methyltransferase superfamily. RNA methyltransferase RlmE family.</text>
</comment>
<accession>A0A6P3VHT2</accession>
<evidence type="ECO:0000256" key="7">
    <source>
        <dbReference type="ARBA" id="ARBA00022946"/>
    </source>
</evidence>
<dbReference type="PANTHER" id="PTHR10920:SF18">
    <property type="entry name" value="RRNA METHYLTRANSFERASE 2, MITOCHONDRIAL"/>
    <property type="match status" value="1"/>
</dbReference>
<evidence type="ECO:0000256" key="13">
    <source>
        <dbReference type="ARBA" id="ARBA00080354"/>
    </source>
</evidence>
<evidence type="ECO:0000259" key="17">
    <source>
        <dbReference type="Pfam" id="PF01728"/>
    </source>
</evidence>
<dbReference type="RefSeq" id="XP_012672262.2">
    <property type="nucleotide sequence ID" value="XM_012816808.3"/>
</dbReference>
<keyword evidence="5" id="KW-0808">Transferase</keyword>
<evidence type="ECO:0000256" key="14">
    <source>
        <dbReference type="ARBA" id="ARBA00082868"/>
    </source>
</evidence>
<dbReference type="Gene3D" id="3.40.50.150">
    <property type="entry name" value="Vaccinia Virus protein VP39"/>
    <property type="match status" value="1"/>
</dbReference>
<dbReference type="InterPro" id="IPR050082">
    <property type="entry name" value="RNA_methyltr_RlmE"/>
</dbReference>
<dbReference type="Pfam" id="PF01728">
    <property type="entry name" value="FtsJ"/>
    <property type="match status" value="1"/>
</dbReference>
<evidence type="ECO:0000256" key="3">
    <source>
        <dbReference type="ARBA" id="ARBA00022552"/>
    </source>
</evidence>
<evidence type="ECO:0000256" key="12">
    <source>
        <dbReference type="ARBA" id="ARBA00076606"/>
    </source>
</evidence>
<evidence type="ECO:0000256" key="16">
    <source>
        <dbReference type="SAM" id="SignalP"/>
    </source>
</evidence>
<keyword evidence="7" id="KW-0809">Transit peptide</keyword>
<evidence type="ECO:0000256" key="4">
    <source>
        <dbReference type="ARBA" id="ARBA00022603"/>
    </source>
</evidence>
<dbReference type="InterPro" id="IPR015507">
    <property type="entry name" value="rRNA-MeTfrase_E"/>
</dbReference>
<keyword evidence="18" id="KW-1185">Reference proteome</keyword>
<evidence type="ECO:0000256" key="11">
    <source>
        <dbReference type="ARBA" id="ARBA00058412"/>
    </source>
</evidence>
<evidence type="ECO:0000256" key="5">
    <source>
        <dbReference type="ARBA" id="ARBA00022679"/>
    </source>
</evidence>
<keyword evidence="3" id="KW-0698">rRNA processing</keyword>
<reference evidence="19" key="1">
    <citation type="submission" date="2025-08" db="UniProtKB">
        <authorList>
            <consortium name="RefSeq"/>
        </authorList>
    </citation>
    <scope>IDENTIFICATION</scope>
</reference>
<dbReference type="InterPro" id="IPR029063">
    <property type="entry name" value="SAM-dependent_MTases_sf"/>
</dbReference>
<dbReference type="KEGG" id="char:105890735"/>
<evidence type="ECO:0000313" key="18">
    <source>
        <dbReference type="Proteomes" id="UP000515152"/>
    </source>
</evidence>
<dbReference type="PIRSF" id="PIRSF005461">
    <property type="entry name" value="23S_rRNA_mtase"/>
    <property type="match status" value="1"/>
</dbReference>
<dbReference type="Proteomes" id="UP000515152">
    <property type="component" value="Chromosome 1"/>
</dbReference>
<organism evidence="18 19">
    <name type="scientific">Clupea harengus</name>
    <name type="common">Atlantic herring</name>
    <dbReference type="NCBI Taxonomy" id="7950"/>
    <lineage>
        <taxon>Eukaryota</taxon>
        <taxon>Metazoa</taxon>
        <taxon>Chordata</taxon>
        <taxon>Craniata</taxon>
        <taxon>Vertebrata</taxon>
        <taxon>Euteleostomi</taxon>
        <taxon>Actinopterygii</taxon>
        <taxon>Neopterygii</taxon>
        <taxon>Teleostei</taxon>
        <taxon>Clupei</taxon>
        <taxon>Clupeiformes</taxon>
        <taxon>Clupeoidei</taxon>
        <taxon>Clupeidae</taxon>
        <taxon>Clupea</taxon>
    </lineage>
</organism>
<dbReference type="InterPro" id="IPR002877">
    <property type="entry name" value="RNA_MeTrfase_FtsJ_dom"/>
</dbReference>
<evidence type="ECO:0000256" key="9">
    <source>
        <dbReference type="ARBA" id="ARBA00041184"/>
    </source>
</evidence>
<dbReference type="OrthoDB" id="20105at2759"/>